<keyword evidence="6 11" id="KW-0812">Transmembrane</keyword>
<accession>A0ABY9THU0</accession>
<keyword evidence="4 10" id="KW-1003">Cell membrane</keyword>
<keyword evidence="5 10" id="KW-0997">Cell inner membrane</keyword>
<dbReference type="InterPro" id="IPR023229">
    <property type="entry name" value="T2SS_M_periplasmic_sf"/>
</dbReference>
<name>A0ABY9THU0_9GAMM</name>
<protein>
    <recommendedName>
        <fullName evidence="10">Type II secretion system protein M</fullName>
        <shortName evidence="10">T2SS protein M</shortName>
    </recommendedName>
    <alternativeName>
        <fullName evidence="10">General secretion pathway protein M</fullName>
    </alternativeName>
</protein>
<sequence>MKQWWQGLNPREQQLVSVMSVIVVIFLFISLVWQPLNSNIEKSRIKLAKQQELAVWVSENVAQYKQLQKSGGKKSSGGSLSSVVNRTAKQRTIAIARMQPQGDDLQVWIDEVAFNELVNWLEHLTTNEGVIIQAADLAVGNVAGTVKVRRLQLGKA</sequence>
<reference evidence="13" key="1">
    <citation type="submission" date="2023-09" db="EMBL/GenBank/DDBJ databases">
        <authorList>
            <person name="Li S."/>
            <person name="Li X."/>
            <person name="Zhang C."/>
            <person name="Zhao Z."/>
        </authorList>
    </citation>
    <scope>NUCLEOTIDE SEQUENCE [LARGE SCALE GENOMIC DNA]</scope>
    <source>
        <strain evidence="13">SQ345</strain>
    </source>
</reference>
<gene>
    <name evidence="12" type="ORF">RI845_18040</name>
</gene>
<comment type="function">
    <text evidence="10">Inner membrane component of the type II secretion system required for the energy-dependent secretion of extracellular factors such as proteases and toxins from the periplasm.</text>
</comment>
<keyword evidence="8 11" id="KW-1133">Transmembrane helix</keyword>
<comment type="similarity">
    <text evidence="2 10">Belongs to the GSP M family.</text>
</comment>
<evidence type="ECO:0000256" key="11">
    <source>
        <dbReference type="SAM" id="Phobius"/>
    </source>
</evidence>
<evidence type="ECO:0000313" key="12">
    <source>
        <dbReference type="EMBL" id="WNC68407.1"/>
    </source>
</evidence>
<dbReference type="PIRSF" id="PIRSF006291">
    <property type="entry name" value="GspM"/>
    <property type="match status" value="1"/>
</dbReference>
<evidence type="ECO:0000256" key="4">
    <source>
        <dbReference type="ARBA" id="ARBA00022475"/>
    </source>
</evidence>
<dbReference type="SUPFAM" id="SSF103054">
    <property type="entry name" value="General secretion pathway protein M, EpsM"/>
    <property type="match status" value="1"/>
</dbReference>
<evidence type="ECO:0000256" key="10">
    <source>
        <dbReference type="PIRNR" id="PIRNR006291"/>
    </source>
</evidence>
<keyword evidence="3 10" id="KW-0813">Transport</keyword>
<evidence type="ECO:0000313" key="13">
    <source>
        <dbReference type="Proteomes" id="UP001248581"/>
    </source>
</evidence>
<dbReference type="Gene3D" id="3.30.1360.100">
    <property type="entry name" value="General secretion pathway protein M, EpsM"/>
    <property type="match status" value="1"/>
</dbReference>
<evidence type="ECO:0000256" key="3">
    <source>
        <dbReference type="ARBA" id="ARBA00022448"/>
    </source>
</evidence>
<dbReference type="EMBL" id="CP134146">
    <property type="protein sequence ID" value="WNC68407.1"/>
    <property type="molecule type" value="Genomic_DNA"/>
</dbReference>
<proteinExistence type="inferred from homology"/>
<comment type="subcellular location">
    <subcellularLocation>
        <location evidence="1">Cell inner membrane</location>
        <topology evidence="1">Single-pass membrane protein</topology>
    </subcellularLocation>
</comment>
<evidence type="ECO:0000256" key="2">
    <source>
        <dbReference type="ARBA" id="ARBA00010637"/>
    </source>
</evidence>
<evidence type="ECO:0000256" key="7">
    <source>
        <dbReference type="ARBA" id="ARBA00022927"/>
    </source>
</evidence>
<keyword evidence="7 10" id="KW-0653">Protein transport</keyword>
<organism evidence="12 13">
    <name type="scientific">Thalassotalea nanhaiensis</name>
    <dbReference type="NCBI Taxonomy" id="3065648"/>
    <lineage>
        <taxon>Bacteria</taxon>
        <taxon>Pseudomonadati</taxon>
        <taxon>Pseudomonadota</taxon>
        <taxon>Gammaproteobacteria</taxon>
        <taxon>Alteromonadales</taxon>
        <taxon>Colwelliaceae</taxon>
        <taxon>Thalassotalea</taxon>
    </lineage>
</organism>
<evidence type="ECO:0000256" key="9">
    <source>
        <dbReference type="ARBA" id="ARBA00023136"/>
    </source>
</evidence>
<dbReference type="Pfam" id="PF04612">
    <property type="entry name" value="T2SSM"/>
    <property type="match status" value="1"/>
</dbReference>
<evidence type="ECO:0000256" key="6">
    <source>
        <dbReference type="ARBA" id="ARBA00022692"/>
    </source>
</evidence>
<dbReference type="RefSeq" id="WP_348387563.1">
    <property type="nucleotide sequence ID" value="NZ_CP134146.1"/>
</dbReference>
<evidence type="ECO:0000256" key="1">
    <source>
        <dbReference type="ARBA" id="ARBA00004377"/>
    </source>
</evidence>
<keyword evidence="13" id="KW-1185">Reference proteome</keyword>
<feature type="transmembrane region" description="Helical" evidence="11">
    <location>
        <begin position="15"/>
        <end position="36"/>
    </location>
</feature>
<dbReference type="InterPro" id="IPR007690">
    <property type="entry name" value="T2SS_GspM"/>
</dbReference>
<evidence type="ECO:0000256" key="8">
    <source>
        <dbReference type="ARBA" id="ARBA00022989"/>
    </source>
</evidence>
<keyword evidence="9 10" id="KW-0472">Membrane</keyword>
<evidence type="ECO:0000256" key="5">
    <source>
        <dbReference type="ARBA" id="ARBA00022519"/>
    </source>
</evidence>
<dbReference type="Proteomes" id="UP001248581">
    <property type="component" value="Chromosome"/>
</dbReference>